<feature type="region of interest" description="Disordered" evidence="1">
    <location>
        <begin position="24"/>
        <end position="44"/>
    </location>
</feature>
<feature type="transmembrane region" description="Helical" evidence="2">
    <location>
        <begin position="324"/>
        <end position="349"/>
    </location>
</feature>
<dbReference type="AlphaFoldDB" id="A0A0N4ZE95"/>
<name>A0A0N4ZE95_PARTI</name>
<keyword evidence="2" id="KW-1133">Transmembrane helix</keyword>
<keyword evidence="2" id="KW-0472">Membrane</keyword>
<organism evidence="3 4">
    <name type="scientific">Parastrongyloides trichosuri</name>
    <name type="common">Possum-specific nematode worm</name>
    <dbReference type="NCBI Taxonomy" id="131310"/>
    <lineage>
        <taxon>Eukaryota</taxon>
        <taxon>Metazoa</taxon>
        <taxon>Ecdysozoa</taxon>
        <taxon>Nematoda</taxon>
        <taxon>Chromadorea</taxon>
        <taxon>Rhabditida</taxon>
        <taxon>Tylenchina</taxon>
        <taxon>Panagrolaimomorpha</taxon>
        <taxon>Strongyloidoidea</taxon>
        <taxon>Strongyloididae</taxon>
        <taxon>Parastrongyloides</taxon>
    </lineage>
</organism>
<evidence type="ECO:0000256" key="1">
    <source>
        <dbReference type="SAM" id="MobiDB-lite"/>
    </source>
</evidence>
<feature type="compositionally biased region" description="Acidic residues" evidence="1">
    <location>
        <begin position="27"/>
        <end position="42"/>
    </location>
</feature>
<sequence>MRGKNFDDNASRLISIGFQLPLKFSDDPNDNNEEDGNMDETNEDKMKKEEIFEQFNEIFSTRTFSKVLLELRTAVNITSESLRDRIQIILSNVTNKDYVKLITNEKILSLCPYFVSILKMRMDPPLRYMILCIVRHTLACYEPNEGNPYGTIELEEELTRLSDTSTIETAIGVWPNDNCIKWDLTIRILAYSIIKDECKNPLQIYGDSCNEPIINFVSMLDKYMGRWIDLICLDYNKNDEEISEYKMLMGDCAHNIYKLKDFSNILQKIPGSVGDMRHMDVIGIFRKVIGHIYLTFKSRSIFHKKCGELFNLNIRDIFIMFTEIIMNIFLIVDTLNLLVGLFYIVFNLINVKEYYNRLILRIIFIIEFYGKQADIYFSDDERDDTLDLKGRISNILDFFKALHSNISHGDSLNKTDMF</sequence>
<evidence type="ECO:0000313" key="3">
    <source>
        <dbReference type="Proteomes" id="UP000038045"/>
    </source>
</evidence>
<protein>
    <submittedName>
        <fullName evidence="4">MIF4G domain-containing protein</fullName>
    </submittedName>
</protein>
<evidence type="ECO:0000313" key="4">
    <source>
        <dbReference type="WBParaSite" id="PTRK_0000594900.1"/>
    </source>
</evidence>
<proteinExistence type="predicted"/>
<dbReference type="Proteomes" id="UP000038045">
    <property type="component" value="Unplaced"/>
</dbReference>
<accession>A0A0N4ZE95</accession>
<keyword evidence="2" id="KW-0812">Transmembrane</keyword>
<reference evidence="4" key="1">
    <citation type="submission" date="2017-02" db="UniProtKB">
        <authorList>
            <consortium name="WormBaseParasite"/>
        </authorList>
    </citation>
    <scope>IDENTIFICATION</scope>
</reference>
<dbReference type="WBParaSite" id="PTRK_0000594900.1">
    <property type="protein sequence ID" value="PTRK_0000594900.1"/>
    <property type="gene ID" value="PTRK_0000594900"/>
</dbReference>
<keyword evidence="3" id="KW-1185">Reference proteome</keyword>
<evidence type="ECO:0000256" key="2">
    <source>
        <dbReference type="SAM" id="Phobius"/>
    </source>
</evidence>